<evidence type="ECO:0000313" key="2">
    <source>
        <dbReference type="EMBL" id="OWO92287.1"/>
    </source>
</evidence>
<evidence type="ECO:0000313" key="3">
    <source>
        <dbReference type="Proteomes" id="UP000197269"/>
    </source>
</evidence>
<name>A0A246DPU0_9HYPH</name>
<gene>
    <name evidence="2" type="ORF">B5E41_23955</name>
</gene>
<dbReference type="AlphaFoldDB" id="A0A246DPU0"/>
<evidence type="ECO:0000256" key="1">
    <source>
        <dbReference type="SAM" id="MobiDB-lite"/>
    </source>
</evidence>
<dbReference type="RefSeq" id="WP_088396345.1">
    <property type="nucleotide sequence ID" value="NZ_MXPU01000018.1"/>
</dbReference>
<sequence length="65" mass="7486">MTNTTRHAAESMFKRSKPEQGSDAAKLQDFLSRQVPRRRAMKLAEMQQRLEKRTAGTVGLTSFFR</sequence>
<proteinExistence type="predicted"/>
<reference evidence="2 3" key="1">
    <citation type="submission" date="2017-03" db="EMBL/GenBank/DDBJ databases">
        <title>Genome of strain Rhizobium sp. CNPSo 668.</title>
        <authorList>
            <person name="Ribeiro R."/>
        </authorList>
    </citation>
    <scope>NUCLEOTIDE SEQUENCE [LARGE SCALE GENOMIC DNA]</scope>
    <source>
        <strain evidence="2 3">CNPSo 668</strain>
    </source>
</reference>
<protein>
    <submittedName>
        <fullName evidence="2">Uncharacterized protein</fullName>
    </submittedName>
</protein>
<comment type="caution">
    <text evidence="2">The sequence shown here is derived from an EMBL/GenBank/DDBJ whole genome shotgun (WGS) entry which is preliminary data.</text>
</comment>
<feature type="compositionally biased region" description="Basic and acidic residues" evidence="1">
    <location>
        <begin position="7"/>
        <end position="20"/>
    </location>
</feature>
<accession>A0A246DPU0</accession>
<organism evidence="2 3">
    <name type="scientific">Rhizobium esperanzae</name>
    <dbReference type="NCBI Taxonomy" id="1967781"/>
    <lineage>
        <taxon>Bacteria</taxon>
        <taxon>Pseudomonadati</taxon>
        <taxon>Pseudomonadota</taxon>
        <taxon>Alphaproteobacteria</taxon>
        <taxon>Hyphomicrobiales</taxon>
        <taxon>Rhizobiaceae</taxon>
        <taxon>Rhizobium/Agrobacterium group</taxon>
        <taxon>Rhizobium</taxon>
    </lineage>
</organism>
<dbReference type="Proteomes" id="UP000197269">
    <property type="component" value="Unassembled WGS sequence"/>
</dbReference>
<feature type="region of interest" description="Disordered" evidence="1">
    <location>
        <begin position="1"/>
        <end position="31"/>
    </location>
</feature>
<dbReference type="EMBL" id="MXPU01000018">
    <property type="protein sequence ID" value="OWO92287.1"/>
    <property type="molecule type" value="Genomic_DNA"/>
</dbReference>